<gene>
    <name evidence="1" type="ORF">VPR01S_18_00750</name>
</gene>
<accession>U3A5Q8</accession>
<comment type="caution">
    <text evidence="1">The sequence shown here is derived from an EMBL/GenBank/DDBJ whole genome shotgun (WGS) entry which is preliminary data.</text>
</comment>
<dbReference type="EMBL" id="BATJ01000018">
    <property type="protein sequence ID" value="GAD68672.1"/>
    <property type="molecule type" value="Genomic_DNA"/>
</dbReference>
<dbReference type="eggNOG" id="COG4967">
    <property type="taxonomic scope" value="Bacteria"/>
</dbReference>
<dbReference type="Proteomes" id="UP000016570">
    <property type="component" value="Unassembled WGS sequence"/>
</dbReference>
<dbReference type="AlphaFoldDB" id="U3A5Q8"/>
<dbReference type="STRING" id="1219065.VPR01S_18_00750"/>
<protein>
    <submittedName>
        <fullName evidence="1">Uncharacterized protein</fullName>
    </submittedName>
</protein>
<organism evidence="1 2">
    <name type="scientific">Vibrio proteolyticus NBRC 13287</name>
    <dbReference type="NCBI Taxonomy" id="1219065"/>
    <lineage>
        <taxon>Bacteria</taxon>
        <taxon>Pseudomonadati</taxon>
        <taxon>Pseudomonadota</taxon>
        <taxon>Gammaproteobacteria</taxon>
        <taxon>Vibrionales</taxon>
        <taxon>Vibrionaceae</taxon>
        <taxon>Vibrio</taxon>
    </lineage>
</organism>
<proteinExistence type="predicted"/>
<evidence type="ECO:0000313" key="1">
    <source>
        <dbReference type="EMBL" id="GAD68672.1"/>
    </source>
</evidence>
<reference evidence="1 2" key="1">
    <citation type="submission" date="2013-09" db="EMBL/GenBank/DDBJ databases">
        <title>Whole genome shotgun sequence of Vibrio proteolyticus NBRC 13287.</title>
        <authorList>
            <person name="Isaki S."/>
            <person name="Hosoyama A."/>
            <person name="Numata M."/>
            <person name="Hashimoto M."/>
            <person name="Hosoyama Y."/>
            <person name="Tsuchikane K."/>
            <person name="Noguchi M."/>
            <person name="Hirakata S."/>
            <person name="Ichikawa N."/>
            <person name="Ohji S."/>
            <person name="Yamazoe A."/>
            <person name="Fujita N."/>
        </authorList>
    </citation>
    <scope>NUCLEOTIDE SEQUENCE [LARGE SCALE GENOMIC DNA]</scope>
    <source>
        <strain evidence="1 2">NBRC 13287</strain>
    </source>
</reference>
<keyword evidence="2" id="KW-1185">Reference proteome</keyword>
<evidence type="ECO:0000313" key="2">
    <source>
        <dbReference type="Proteomes" id="UP000016570"/>
    </source>
</evidence>
<sequence length="131" mass="14482">MIEVLISLMLISVAALGFVRLQTYVERQTDYVSNAVNALHLAETQLEWFRTRGVSSALTANFDRDVISGQTWSAPFYTVSWAVAAAPLSASLKSISVSVSWPDRHGTPQHVELSTLLSRYSEFDTLMQSGD</sequence>
<name>U3A5Q8_VIBPR</name>